<sequence length="230" mass="23783">MEGAYMAYLAELGGAAGIAQEVGDLLGVFAFAVSGALLAVHKRYDLVGIAVLAVCTALGGGIMRDLVIGATPPAAFVHLRYPATALLAALIIFFWHPPRRLVRTPLAMADAVGLASFCVTGTVTAYHHGLSAFSAAALGVLTAVGGGVVRDVLAGRPPSILRPDEEVYAIPALVGAAATATLLHFGVYTYWTGALAGAVAFGIRVAALRLHWRAPLARPHRRRDAAPDAP</sequence>
<keyword evidence="3" id="KW-1003">Cell membrane</keyword>
<evidence type="ECO:0000313" key="9">
    <source>
        <dbReference type="EMBL" id="QDP77628.1"/>
    </source>
</evidence>
<dbReference type="GO" id="GO:0005886">
    <property type="term" value="C:plasma membrane"/>
    <property type="evidence" value="ECO:0007669"/>
    <property type="project" value="UniProtKB-SubCell"/>
</dbReference>
<dbReference type="Pfam" id="PF03458">
    <property type="entry name" value="Gly_transporter"/>
    <property type="match status" value="2"/>
</dbReference>
<feature type="transmembrane region" description="Helical" evidence="7">
    <location>
        <begin position="46"/>
        <end position="63"/>
    </location>
</feature>
<protein>
    <submittedName>
        <fullName evidence="9">Trimeric intracellular cation channel family protein</fullName>
    </submittedName>
</protein>
<feature type="transmembrane region" description="Helical" evidence="7">
    <location>
        <begin position="167"/>
        <end position="187"/>
    </location>
</feature>
<dbReference type="RefSeq" id="WP_143979342.1">
    <property type="nucleotide sequence ID" value="NZ_CP041695.1"/>
</dbReference>
<gene>
    <name evidence="9" type="ORF">FOH10_01565</name>
</gene>
<accession>A0A516NFE5</accession>
<keyword evidence="5 7" id="KW-1133">Transmembrane helix</keyword>
<evidence type="ECO:0000256" key="2">
    <source>
        <dbReference type="ARBA" id="ARBA00008193"/>
    </source>
</evidence>
<feature type="transmembrane region" description="Helical" evidence="7">
    <location>
        <begin position="22"/>
        <end position="39"/>
    </location>
</feature>
<comment type="similarity">
    <text evidence="2">Belongs to the UPF0126 family.</text>
</comment>
<dbReference type="PANTHER" id="PTHR30506">
    <property type="entry name" value="INNER MEMBRANE PROTEIN"/>
    <property type="match status" value="1"/>
</dbReference>
<evidence type="ECO:0000256" key="3">
    <source>
        <dbReference type="ARBA" id="ARBA00022475"/>
    </source>
</evidence>
<dbReference type="KEGG" id="nod:FOH10_01565"/>
<feature type="transmembrane region" description="Helical" evidence="7">
    <location>
        <begin position="132"/>
        <end position="155"/>
    </location>
</feature>
<dbReference type="GeneID" id="80331088"/>
<feature type="domain" description="Glycine transporter" evidence="8">
    <location>
        <begin position="23"/>
        <end position="96"/>
    </location>
</feature>
<dbReference type="PANTHER" id="PTHR30506:SF3">
    <property type="entry name" value="UPF0126 INNER MEMBRANE PROTEIN YADS-RELATED"/>
    <property type="match status" value="1"/>
</dbReference>
<evidence type="ECO:0000259" key="8">
    <source>
        <dbReference type="Pfam" id="PF03458"/>
    </source>
</evidence>
<feature type="domain" description="Glycine transporter" evidence="8">
    <location>
        <begin position="108"/>
        <end position="182"/>
    </location>
</feature>
<proteinExistence type="inferred from homology"/>
<feature type="transmembrane region" description="Helical" evidence="7">
    <location>
        <begin position="75"/>
        <end position="95"/>
    </location>
</feature>
<dbReference type="EMBL" id="CP041695">
    <property type="protein sequence ID" value="QDP77628.1"/>
    <property type="molecule type" value="Genomic_DNA"/>
</dbReference>
<dbReference type="AlphaFoldDB" id="A0A516NFE5"/>
<name>A0A516NFE5_9NOCA</name>
<evidence type="ECO:0000256" key="7">
    <source>
        <dbReference type="SAM" id="Phobius"/>
    </source>
</evidence>
<dbReference type="Proteomes" id="UP000317039">
    <property type="component" value="Chromosome"/>
</dbReference>
<evidence type="ECO:0000256" key="5">
    <source>
        <dbReference type="ARBA" id="ARBA00022989"/>
    </source>
</evidence>
<evidence type="ECO:0000313" key="10">
    <source>
        <dbReference type="Proteomes" id="UP000317039"/>
    </source>
</evidence>
<comment type="subcellular location">
    <subcellularLocation>
        <location evidence="1">Cell membrane</location>
        <topology evidence="1">Multi-pass membrane protein</topology>
    </subcellularLocation>
</comment>
<dbReference type="InterPro" id="IPR005115">
    <property type="entry name" value="Gly_transporter"/>
</dbReference>
<keyword evidence="4 7" id="KW-0812">Transmembrane</keyword>
<evidence type="ECO:0000256" key="1">
    <source>
        <dbReference type="ARBA" id="ARBA00004651"/>
    </source>
</evidence>
<evidence type="ECO:0000256" key="4">
    <source>
        <dbReference type="ARBA" id="ARBA00022692"/>
    </source>
</evidence>
<feature type="transmembrane region" description="Helical" evidence="7">
    <location>
        <begin position="193"/>
        <end position="212"/>
    </location>
</feature>
<feature type="transmembrane region" description="Helical" evidence="7">
    <location>
        <begin position="107"/>
        <end position="126"/>
    </location>
</feature>
<evidence type="ECO:0000256" key="6">
    <source>
        <dbReference type="ARBA" id="ARBA00023136"/>
    </source>
</evidence>
<reference evidence="9 10" key="1">
    <citation type="submission" date="2019-07" db="EMBL/GenBank/DDBJ databases">
        <title>Complete Genome Sequence and Methylome Analysis of Nocardia otitidis-caviarum NEB252.</title>
        <authorList>
            <person name="Fomenkov A."/>
            <person name="Anton B.P."/>
            <person name="Vincze T."/>
            <person name="Roberts R.J."/>
        </authorList>
    </citation>
    <scope>NUCLEOTIDE SEQUENCE [LARGE SCALE GENOMIC DNA]</scope>
    <source>
        <strain evidence="9 10">NEB252</strain>
    </source>
</reference>
<organism evidence="9 10">
    <name type="scientific">Nocardia otitidiscaviarum</name>
    <dbReference type="NCBI Taxonomy" id="1823"/>
    <lineage>
        <taxon>Bacteria</taxon>
        <taxon>Bacillati</taxon>
        <taxon>Actinomycetota</taxon>
        <taxon>Actinomycetes</taxon>
        <taxon>Mycobacteriales</taxon>
        <taxon>Nocardiaceae</taxon>
        <taxon>Nocardia</taxon>
    </lineage>
</organism>
<keyword evidence="6 7" id="KW-0472">Membrane</keyword>